<dbReference type="InterPro" id="IPR036770">
    <property type="entry name" value="Ankyrin_rpt-contain_sf"/>
</dbReference>
<evidence type="ECO:0000256" key="5">
    <source>
        <dbReference type="ARBA" id="ARBA00022737"/>
    </source>
</evidence>
<keyword evidence="8" id="KW-0406">Ion transport</keyword>
<keyword evidence="4" id="KW-0812">Transmembrane</keyword>
<dbReference type="GO" id="GO:0034703">
    <property type="term" value="C:cation channel complex"/>
    <property type="evidence" value="ECO:0007669"/>
    <property type="project" value="UniProtKB-ARBA"/>
</dbReference>
<evidence type="ECO:0000259" key="12">
    <source>
        <dbReference type="Pfam" id="PF00520"/>
    </source>
</evidence>
<dbReference type="PANTHER" id="PTHR47143">
    <property type="entry name" value="TRANSIENT RECEPTOR POTENTIAL CATION CHANNEL PROTEIN PAINLESS"/>
    <property type="match status" value="1"/>
</dbReference>
<feature type="domain" description="Ion transport" evidence="12">
    <location>
        <begin position="790"/>
        <end position="1027"/>
    </location>
</feature>
<dbReference type="Gene3D" id="1.25.40.20">
    <property type="entry name" value="Ankyrin repeat-containing domain"/>
    <property type="match status" value="4"/>
</dbReference>
<evidence type="ECO:0000256" key="10">
    <source>
        <dbReference type="ARBA" id="ARBA00023180"/>
    </source>
</evidence>
<dbReference type="OMA" id="HWATEKN"/>
<keyword evidence="2" id="KW-0813">Transport</keyword>
<keyword evidence="5" id="KW-0677">Repeat</keyword>
<feature type="non-terminal residue" evidence="13">
    <location>
        <position position="1"/>
    </location>
</feature>
<evidence type="ECO:0000256" key="2">
    <source>
        <dbReference type="ARBA" id="ARBA00022448"/>
    </source>
</evidence>
<evidence type="ECO:0000256" key="1">
    <source>
        <dbReference type="ARBA" id="ARBA00004141"/>
    </source>
</evidence>
<sequence>MAVHGSMKVYKQWAKVFLNCKQPTMEEVLEVLSAAENGNLEMFQRLYIQDPSRLSIRDSRGRTTAHQAAARNRINILQFITQQGGEKYRKIAVNGQAQLVSIENTSGGVGSFTNSLSNKKSCDLNAQDNVGNTPLHVAVEAETVDAIEFLLATGAKSDILNNKKQAPIHLATELDKISVLQAMARYKGKVDIQQGGEHGRTALHIAAIYDHDACARILISDFGASPRKPCDNGYYPIHDAAKNASSKTMEVFLAWSESLGCTREEMISFYDAEGNVPLHSAVHGGDIKAVELCIRSGAKISTQQHDLSTPVHLACAQGAIEIVKIMFQMQPEEKKACLASCDVQKMTPLHCAAMFDRPDIVEYLISEGADCNSIDKERRSPLLLAALRGGWKTVHTLIRLGADINIKDINKRNVLHLVVMNGGQLEQFAEEAKSKESLLQLLNEKDLTGCSPLHYASREGHIKSLENLIRLGACINLKNNNNESPLHFAARYGRYNTVKQLLDSEKGNFIINESDGVGMTPLHIASQQGHTRVVQLLLNRGALLHRDHHGRNPLHLAAMNGYTQTIELLLSVHSHLLDQLDKDGNTALHLATMENRPNVIAQLLSMKCKLLYNQSEMSAIDYAIYYKYLEAALAMVTHEDRAEEIMAMKSPKNPCVSLALIASMPRVFEAVQDKCIIKANCKQDSKLFSIKYNFICLQHMTQSEEIDEKTGEKLVAKEKSPLPALNAMVAHGRVELLAHPLSQKYLQMKWNSYGKYFHLTNLLFYCIFLGSITCFSSQLMEHEKALNFSYLNLSHMSTEQKYAERKSEILNVQMNYSMYICAMVILVFIVVNGAREVAQMLQQKYVYFFNPINLVTWCLYGATVVMVLPIFGGEIYEIQFSFASMAVFLSWCNLLLLLQRFDQVGIYVVMFLEILQTLIKVLMVFSILIIAFGLAFYILLSRGDHLSFKTIPMALIRTFSMMLGEIDFLGSYVKPYYLSNKDENTFLPFPIPAFLILGIFMVLMPILLMNLLIGLAVGDIESVRRNAQLKRLAMQVVLHTELERKLPRRWLQRVDKSEVIEYPNECKSKKGIIDFILKKWFGSPFSEDSMVTEFCMRRWRYYGDIVMENSEDYVMNELAKTKNKLKEISQAIETQNQFLRLIVQKMEIRTEADDVDEGVSVKVSSGHSNKWTSPKIRKKIKSVLSFSHRTNSA</sequence>
<keyword evidence="3" id="KW-0716">Sensory transduction</keyword>
<protein>
    <recommendedName>
        <fullName evidence="12">Ion transport domain-containing protein</fullName>
    </recommendedName>
</protein>
<accession>N6STG4</accession>
<evidence type="ECO:0000256" key="11">
    <source>
        <dbReference type="ARBA" id="ARBA00023303"/>
    </source>
</evidence>
<evidence type="ECO:0000256" key="6">
    <source>
        <dbReference type="ARBA" id="ARBA00022989"/>
    </source>
</evidence>
<dbReference type="GO" id="GO:0005216">
    <property type="term" value="F:monoatomic ion channel activity"/>
    <property type="evidence" value="ECO:0007669"/>
    <property type="project" value="InterPro"/>
</dbReference>
<keyword evidence="6" id="KW-1133">Transmembrane helix</keyword>
<name>N6STG4_DENPD</name>
<dbReference type="SUPFAM" id="SSF48403">
    <property type="entry name" value="Ankyrin repeat"/>
    <property type="match status" value="2"/>
</dbReference>
<keyword evidence="11" id="KW-0407">Ion channel</keyword>
<keyword evidence="10" id="KW-0325">Glycoprotein</keyword>
<dbReference type="OrthoDB" id="1661883at2759"/>
<evidence type="ECO:0000313" key="13">
    <source>
        <dbReference type="EMBL" id="ENN70974.1"/>
    </source>
</evidence>
<proteinExistence type="predicted"/>
<keyword evidence="7" id="KW-0040">ANK repeat</keyword>
<evidence type="ECO:0000256" key="8">
    <source>
        <dbReference type="ARBA" id="ARBA00023065"/>
    </source>
</evidence>
<dbReference type="AlphaFoldDB" id="N6STG4"/>
<evidence type="ECO:0000256" key="4">
    <source>
        <dbReference type="ARBA" id="ARBA00022692"/>
    </source>
</evidence>
<dbReference type="HOGENOM" id="CLU_006750_0_0_1"/>
<keyword evidence="9" id="KW-0472">Membrane</keyword>
<dbReference type="PROSITE" id="PS50088">
    <property type="entry name" value="ANK_REPEAT"/>
    <property type="match status" value="8"/>
</dbReference>
<dbReference type="InterPro" id="IPR005821">
    <property type="entry name" value="Ion_trans_dom"/>
</dbReference>
<comment type="subcellular location">
    <subcellularLocation>
        <location evidence="1">Membrane</location>
        <topology evidence="1">Multi-pass membrane protein</topology>
    </subcellularLocation>
</comment>
<organism evidence="13">
    <name type="scientific">Dendroctonus ponderosae</name>
    <name type="common">Mountain pine beetle</name>
    <dbReference type="NCBI Taxonomy" id="77166"/>
    <lineage>
        <taxon>Eukaryota</taxon>
        <taxon>Metazoa</taxon>
        <taxon>Ecdysozoa</taxon>
        <taxon>Arthropoda</taxon>
        <taxon>Hexapoda</taxon>
        <taxon>Insecta</taxon>
        <taxon>Pterygota</taxon>
        <taxon>Neoptera</taxon>
        <taxon>Endopterygota</taxon>
        <taxon>Coleoptera</taxon>
        <taxon>Polyphaga</taxon>
        <taxon>Cucujiformia</taxon>
        <taxon>Curculionidae</taxon>
        <taxon>Scolytinae</taxon>
        <taxon>Dendroctonus</taxon>
    </lineage>
</organism>
<dbReference type="InterPro" id="IPR052076">
    <property type="entry name" value="TRP_cation_channel"/>
</dbReference>
<dbReference type="Pfam" id="PF00023">
    <property type="entry name" value="Ank"/>
    <property type="match status" value="1"/>
</dbReference>
<evidence type="ECO:0000256" key="9">
    <source>
        <dbReference type="ARBA" id="ARBA00023136"/>
    </source>
</evidence>
<dbReference type="Pfam" id="PF12796">
    <property type="entry name" value="Ank_2"/>
    <property type="match status" value="5"/>
</dbReference>
<dbReference type="SMART" id="SM00248">
    <property type="entry name" value="ANK"/>
    <property type="match status" value="15"/>
</dbReference>
<dbReference type="InterPro" id="IPR002110">
    <property type="entry name" value="Ankyrin_rpt"/>
</dbReference>
<dbReference type="EMBL" id="KB741280">
    <property type="protein sequence ID" value="ENN70974.1"/>
    <property type="molecule type" value="Genomic_DNA"/>
</dbReference>
<dbReference type="PROSITE" id="PS50297">
    <property type="entry name" value="ANK_REP_REGION"/>
    <property type="match status" value="8"/>
</dbReference>
<reference evidence="13" key="1">
    <citation type="journal article" date="2013" name="Genome Biol.">
        <title>Draft genome of the mountain pine beetle, Dendroctonus ponderosae Hopkins, a major forest pest.</title>
        <authorList>
            <person name="Keeling C.I."/>
            <person name="Yuen M.M."/>
            <person name="Liao N.Y."/>
            <person name="Docking T.R."/>
            <person name="Chan S.K."/>
            <person name="Taylor G.A."/>
            <person name="Palmquist D.L."/>
            <person name="Jackman S.D."/>
            <person name="Nguyen A."/>
            <person name="Li M."/>
            <person name="Henderson H."/>
            <person name="Janes J.K."/>
            <person name="Zhao Y."/>
            <person name="Pandoh P."/>
            <person name="Moore R."/>
            <person name="Sperling F.A."/>
            <person name="Huber D.P."/>
            <person name="Birol I."/>
            <person name="Jones S.J."/>
            <person name="Bohlmann J."/>
        </authorList>
    </citation>
    <scope>NUCLEOTIDE SEQUENCE</scope>
</reference>
<gene>
    <name evidence="13" type="ORF">YQE_12374</name>
</gene>
<evidence type="ECO:0000256" key="7">
    <source>
        <dbReference type="ARBA" id="ARBA00023043"/>
    </source>
</evidence>
<evidence type="ECO:0000256" key="3">
    <source>
        <dbReference type="ARBA" id="ARBA00022606"/>
    </source>
</evidence>
<dbReference type="Pfam" id="PF00520">
    <property type="entry name" value="Ion_trans"/>
    <property type="match status" value="1"/>
</dbReference>
<dbReference type="PANTHER" id="PTHR47143:SF1">
    <property type="entry name" value="ION_TRANS DOMAIN-CONTAINING PROTEIN"/>
    <property type="match status" value="1"/>
</dbReference>